<feature type="compositionally biased region" description="Low complexity" evidence="1">
    <location>
        <begin position="46"/>
        <end position="63"/>
    </location>
</feature>
<accession>A0AAD7BK62</accession>
<name>A0AAD7BK62_9AGAR</name>
<comment type="caution">
    <text evidence="2">The sequence shown here is derived from an EMBL/GenBank/DDBJ whole genome shotgun (WGS) entry which is preliminary data.</text>
</comment>
<feature type="region of interest" description="Disordered" evidence="1">
    <location>
        <begin position="201"/>
        <end position="248"/>
    </location>
</feature>
<evidence type="ECO:0000313" key="2">
    <source>
        <dbReference type="EMBL" id="KAJ7623291.1"/>
    </source>
</evidence>
<evidence type="ECO:0000256" key="1">
    <source>
        <dbReference type="SAM" id="MobiDB-lite"/>
    </source>
</evidence>
<dbReference type="Proteomes" id="UP001221142">
    <property type="component" value="Unassembled WGS sequence"/>
</dbReference>
<feature type="region of interest" description="Disordered" evidence="1">
    <location>
        <begin position="108"/>
        <end position="143"/>
    </location>
</feature>
<keyword evidence="3" id="KW-1185">Reference proteome</keyword>
<protein>
    <submittedName>
        <fullName evidence="2">Uncharacterized protein</fullName>
    </submittedName>
</protein>
<dbReference type="AlphaFoldDB" id="A0AAD7BK62"/>
<feature type="compositionally biased region" description="Low complexity" evidence="1">
    <location>
        <begin position="122"/>
        <end position="143"/>
    </location>
</feature>
<feature type="compositionally biased region" description="Basic and acidic residues" evidence="1">
    <location>
        <begin position="224"/>
        <end position="237"/>
    </location>
</feature>
<evidence type="ECO:0000313" key="3">
    <source>
        <dbReference type="Proteomes" id="UP001221142"/>
    </source>
</evidence>
<dbReference type="EMBL" id="JARKIF010000014">
    <property type="protein sequence ID" value="KAJ7623291.1"/>
    <property type="molecule type" value="Genomic_DNA"/>
</dbReference>
<sequence length="248" mass="25995">MSELDVADDQTPDAITDEHEVIADDDAENVHEEKNDSPQPDIQDTAASLPLHLADLSLDSSSSVGAPDTPDAAGPMPLHLADLPLHSPSSVIVGTPFSDIHSTRFEYPFPDSASPEIPANGSPPHNSPTFSSPSSSVLLSTSSQPQLILNPPPALHHYPASFPPPAELTNYSPTHPKMRAVSPPVPPALVKRRQRWTLGLGSLGRKLSMRSGNAAAGSSSPDADPSHRRALGDDKAIAEASSTATPDA</sequence>
<feature type="compositionally biased region" description="Basic and acidic residues" evidence="1">
    <location>
        <begin position="16"/>
        <end position="36"/>
    </location>
</feature>
<feature type="region of interest" description="Disordered" evidence="1">
    <location>
        <begin position="1"/>
        <end position="84"/>
    </location>
</feature>
<reference evidence="2" key="1">
    <citation type="submission" date="2023-03" db="EMBL/GenBank/DDBJ databases">
        <title>Massive genome expansion in bonnet fungi (Mycena s.s.) driven by repeated elements and novel gene families across ecological guilds.</title>
        <authorList>
            <consortium name="Lawrence Berkeley National Laboratory"/>
            <person name="Harder C.B."/>
            <person name="Miyauchi S."/>
            <person name="Viragh M."/>
            <person name="Kuo A."/>
            <person name="Thoen E."/>
            <person name="Andreopoulos B."/>
            <person name="Lu D."/>
            <person name="Skrede I."/>
            <person name="Drula E."/>
            <person name="Henrissat B."/>
            <person name="Morin E."/>
            <person name="Kohler A."/>
            <person name="Barry K."/>
            <person name="LaButti K."/>
            <person name="Morin E."/>
            <person name="Salamov A."/>
            <person name="Lipzen A."/>
            <person name="Mereny Z."/>
            <person name="Hegedus B."/>
            <person name="Baldrian P."/>
            <person name="Stursova M."/>
            <person name="Weitz H."/>
            <person name="Taylor A."/>
            <person name="Grigoriev I.V."/>
            <person name="Nagy L.G."/>
            <person name="Martin F."/>
            <person name="Kauserud H."/>
        </authorList>
    </citation>
    <scope>NUCLEOTIDE SEQUENCE</scope>
    <source>
        <strain evidence="2">9284</strain>
    </source>
</reference>
<feature type="compositionally biased region" description="Low complexity" evidence="1">
    <location>
        <begin position="211"/>
        <end position="223"/>
    </location>
</feature>
<gene>
    <name evidence="2" type="ORF">FB45DRAFT_1031221</name>
</gene>
<organism evidence="2 3">
    <name type="scientific">Roridomyces roridus</name>
    <dbReference type="NCBI Taxonomy" id="1738132"/>
    <lineage>
        <taxon>Eukaryota</taxon>
        <taxon>Fungi</taxon>
        <taxon>Dikarya</taxon>
        <taxon>Basidiomycota</taxon>
        <taxon>Agaricomycotina</taxon>
        <taxon>Agaricomycetes</taxon>
        <taxon>Agaricomycetidae</taxon>
        <taxon>Agaricales</taxon>
        <taxon>Marasmiineae</taxon>
        <taxon>Mycenaceae</taxon>
        <taxon>Roridomyces</taxon>
    </lineage>
</organism>
<proteinExistence type="predicted"/>
<feature type="compositionally biased region" description="Acidic residues" evidence="1">
    <location>
        <begin position="1"/>
        <end position="11"/>
    </location>
</feature>